<comment type="similarity">
    <text evidence="9">Belongs to the class-III pyridoxal-phosphate-dependent aminotransferase family.</text>
</comment>
<dbReference type="Gene3D" id="3.40.640.10">
    <property type="entry name" value="Type I PLP-dependent aspartate aminotransferase-like (Major domain)"/>
    <property type="match status" value="1"/>
</dbReference>
<dbReference type="PIRSF" id="PIRSF000521">
    <property type="entry name" value="Transaminase_4ab_Lys_Orn"/>
    <property type="match status" value="1"/>
</dbReference>
<proteinExistence type="inferred from homology"/>
<dbReference type="RefSeq" id="WP_126472182.1">
    <property type="nucleotide sequence ID" value="NZ_RXOE01000005.1"/>
</dbReference>
<keyword evidence="5 10" id="KW-0032">Aminotransferase</keyword>
<evidence type="ECO:0000256" key="1">
    <source>
        <dbReference type="ARBA" id="ARBA00001933"/>
    </source>
</evidence>
<dbReference type="Gene3D" id="3.90.1150.10">
    <property type="entry name" value="Aspartate Aminotransferase, domain 1"/>
    <property type="match status" value="1"/>
</dbReference>
<dbReference type="InterPro" id="IPR050103">
    <property type="entry name" value="Class-III_PLP-dep_AT"/>
</dbReference>
<dbReference type="InterPro" id="IPR015424">
    <property type="entry name" value="PyrdxlP-dep_Trfase"/>
</dbReference>
<accession>A0A431THF9</accession>
<keyword evidence="7 9" id="KW-0663">Pyridoxal phosphate</keyword>
<gene>
    <name evidence="10" type="ORF">EJP69_19695</name>
</gene>
<evidence type="ECO:0000313" key="11">
    <source>
        <dbReference type="Proteomes" id="UP000267418"/>
    </source>
</evidence>
<dbReference type="EMBL" id="RXOE01000005">
    <property type="protein sequence ID" value="RTQ32926.1"/>
    <property type="molecule type" value="Genomic_DNA"/>
</dbReference>
<name>A0A431THF9_9BURK</name>
<evidence type="ECO:0000256" key="9">
    <source>
        <dbReference type="RuleBase" id="RU003560"/>
    </source>
</evidence>
<evidence type="ECO:0000256" key="2">
    <source>
        <dbReference type="ARBA" id="ARBA00004946"/>
    </source>
</evidence>
<evidence type="ECO:0000256" key="5">
    <source>
        <dbReference type="ARBA" id="ARBA00022576"/>
    </source>
</evidence>
<dbReference type="PANTHER" id="PTHR11986:SF79">
    <property type="entry name" value="ACETYLORNITHINE AMINOTRANSFERASE, MITOCHONDRIAL"/>
    <property type="match status" value="1"/>
</dbReference>
<comment type="pathway">
    <text evidence="2">Amine and polyamine biosynthesis; ectoine biosynthesis; L-ectoine from L-aspartate 4-semialdehyde: step 1/3.</text>
</comment>
<dbReference type="AlphaFoldDB" id="A0A431THF9"/>
<reference evidence="10 11" key="1">
    <citation type="submission" date="2018-12" db="EMBL/GenBank/DDBJ databases">
        <title>The genome of Variovorax gossypii DSM 100435.</title>
        <authorList>
            <person name="Gao J."/>
            <person name="Sun J."/>
        </authorList>
    </citation>
    <scope>NUCLEOTIDE SEQUENCE [LARGE SCALE GENOMIC DNA]</scope>
    <source>
        <strain evidence="10 11">DSM 100435</strain>
    </source>
</reference>
<organism evidence="10 11">
    <name type="scientific">Variovorax gossypii</name>
    <dbReference type="NCBI Taxonomy" id="1679495"/>
    <lineage>
        <taxon>Bacteria</taxon>
        <taxon>Pseudomonadati</taxon>
        <taxon>Pseudomonadota</taxon>
        <taxon>Betaproteobacteria</taxon>
        <taxon>Burkholderiales</taxon>
        <taxon>Comamonadaceae</taxon>
        <taxon>Variovorax</taxon>
    </lineage>
</organism>
<comment type="catalytic activity">
    <reaction evidence="8">
        <text>L-2,4-diaminobutanoate + 2-oxoglutarate = L-aspartate 4-semialdehyde + L-glutamate</text>
        <dbReference type="Rhea" id="RHEA:11160"/>
        <dbReference type="ChEBI" id="CHEBI:16810"/>
        <dbReference type="ChEBI" id="CHEBI:29985"/>
        <dbReference type="ChEBI" id="CHEBI:58761"/>
        <dbReference type="ChEBI" id="CHEBI:537519"/>
        <dbReference type="EC" id="2.6.1.76"/>
    </reaction>
</comment>
<dbReference type="OrthoDB" id="9801052at2"/>
<protein>
    <recommendedName>
        <fullName evidence="4">Diaminobutyrate--2-oxoglutarate transaminase</fullName>
        <ecNumber evidence="3">2.6.1.76</ecNumber>
    </recommendedName>
</protein>
<dbReference type="GO" id="GO:0042802">
    <property type="term" value="F:identical protein binding"/>
    <property type="evidence" value="ECO:0007669"/>
    <property type="project" value="TreeGrafter"/>
</dbReference>
<keyword evidence="11" id="KW-1185">Reference proteome</keyword>
<dbReference type="InterPro" id="IPR005814">
    <property type="entry name" value="Aminotrans_3"/>
</dbReference>
<dbReference type="Proteomes" id="UP000267418">
    <property type="component" value="Unassembled WGS sequence"/>
</dbReference>
<evidence type="ECO:0000256" key="7">
    <source>
        <dbReference type="ARBA" id="ARBA00022898"/>
    </source>
</evidence>
<dbReference type="GO" id="GO:0045303">
    <property type="term" value="F:diaminobutyrate-2-oxoglutarate transaminase activity"/>
    <property type="evidence" value="ECO:0007669"/>
    <property type="project" value="UniProtKB-EC"/>
</dbReference>
<dbReference type="PANTHER" id="PTHR11986">
    <property type="entry name" value="AMINOTRANSFERASE CLASS III"/>
    <property type="match status" value="1"/>
</dbReference>
<dbReference type="InterPro" id="IPR015422">
    <property type="entry name" value="PyrdxlP-dep_Trfase_small"/>
</dbReference>
<dbReference type="Pfam" id="PF00202">
    <property type="entry name" value="Aminotran_3"/>
    <property type="match status" value="1"/>
</dbReference>
<dbReference type="EC" id="2.6.1.76" evidence="3"/>
<dbReference type="CDD" id="cd00610">
    <property type="entry name" value="OAT_like"/>
    <property type="match status" value="1"/>
</dbReference>
<sequence>MNDDIPTGRKNAFADRYGSVFGRQQGLMLKMAGLASSECSASGPWIEDSAGARWLDFGSFGVHLLGHGHPQVAQALTAQAARMGLSSKILANEPIVAAAERLLALGGEPLDGIILANTGSEAVEAALKLARIATGRRRILAFRHAYHGRTPGALSVSHGYERHGALLTDGQSSFIEVGDLRAVEAALATGAYAAVIIEPVQGEGGIRPVATAFLQALRELTRAHGVRFVLDEIQTGLGRTGQLVCPVAPDIRLLGKVLGGGMFPVAAALFDSAQFGAAARDPVVHASSFAGSPMAGAVVNAVLDVVTESSFAPRVARLGERCRELIAERIGRHPAVAQVRGEGFMIGVEFKDMSDAGQMIIEAAKRKLLIAFCLTAPNVVRVYPPAVIDEPTLMDGIERFCASVVALPSRDPLPSKEPLANA</sequence>
<evidence type="ECO:0000256" key="4">
    <source>
        <dbReference type="ARBA" id="ARBA00014798"/>
    </source>
</evidence>
<dbReference type="GO" id="GO:0030170">
    <property type="term" value="F:pyridoxal phosphate binding"/>
    <property type="evidence" value="ECO:0007669"/>
    <property type="project" value="InterPro"/>
</dbReference>
<comment type="caution">
    <text evidence="10">The sequence shown here is derived from an EMBL/GenBank/DDBJ whole genome shotgun (WGS) entry which is preliminary data.</text>
</comment>
<comment type="cofactor">
    <cofactor evidence="1">
        <name>pyridoxal 5'-phosphate</name>
        <dbReference type="ChEBI" id="CHEBI:597326"/>
    </cofactor>
</comment>
<evidence type="ECO:0000313" key="10">
    <source>
        <dbReference type="EMBL" id="RTQ32926.1"/>
    </source>
</evidence>
<dbReference type="SUPFAM" id="SSF53383">
    <property type="entry name" value="PLP-dependent transferases"/>
    <property type="match status" value="1"/>
</dbReference>
<dbReference type="InterPro" id="IPR015421">
    <property type="entry name" value="PyrdxlP-dep_Trfase_major"/>
</dbReference>
<evidence type="ECO:0000256" key="6">
    <source>
        <dbReference type="ARBA" id="ARBA00022679"/>
    </source>
</evidence>
<evidence type="ECO:0000256" key="8">
    <source>
        <dbReference type="ARBA" id="ARBA00049111"/>
    </source>
</evidence>
<evidence type="ECO:0000256" key="3">
    <source>
        <dbReference type="ARBA" id="ARBA00013155"/>
    </source>
</evidence>
<keyword evidence="6 10" id="KW-0808">Transferase</keyword>
<dbReference type="FunFam" id="3.40.640.10:FF:000004">
    <property type="entry name" value="Acetylornithine aminotransferase"/>
    <property type="match status" value="1"/>
</dbReference>